<feature type="compositionally biased region" description="Gly residues" evidence="1">
    <location>
        <begin position="694"/>
        <end position="727"/>
    </location>
</feature>
<evidence type="ECO:0000313" key="3">
    <source>
        <dbReference type="EMBL" id="KDQ60490.1"/>
    </source>
</evidence>
<feature type="compositionally biased region" description="Gly residues" evidence="1">
    <location>
        <begin position="668"/>
        <end position="677"/>
    </location>
</feature>
<dbReference type="InParanoid" id="A0A067Q2X2"/>
<feature type="compositionally biased region" description="Low complexity" evidence="1">
    <location>
        <begin position="635"/>
        <end position="667"/>
    </location>
</feature>
<dbReference type="AlphaFoldDB" id="A0A067Q2X2"/>
<protein>
    <submittedName>
        <fullName evidence="3">Uncharacterized protein</fullName>
    </submittedName>
</protein>
<gene>
    <name evidence="3" type="ORF">JAAARDRAFT_56376</name>
</gene>
<feature type="compositionally biased region" description="Polar residues" evidence="1">
    <location>
        <begin position="618"/>
        <end position="628"/>
    </location>
</feature>
<evidence type="ECO:0000256" key="2">
    <source>
        <dbReference type="SAM" id="Phobius"/>
    </source>
</evidence>
<feature type="transmembrane region" description="Helical" evidence="2">
    <location>
        <begin position="331"/>
        <end position="354"/>
    </location>
</feature>
<accession>A0A067Q2X2</accession>
<feature type="compositionally biased region" description="Low complexity" evidence="1">
    <location>
        <begin position="15"/>
        <end position="58"/>
    </location>
</feature>
<feature type="compositionally biased region" description="Low complexity" evidence="1">
    <location>
        <begin position="744"/>
        <end position="754"/>
    </location>
</feature>
<dbReference type="Proteomes" id="UP000027265">
    <property type="component" value="Unassembled WGS sequence"/>
</dbReference>
<dbReference type="HOGENOM" id="CLU_301888_0_0_1"/>
<proteinExistence type="predicted"/>
<feature type="compositionally biased region" description="Polar residues" evidence="1">
    <location>
        <begin position="790"/>
        <end position="805"/>
    </location>
</feature>
<feature type="compositionally biased region" description="Pro residues" evidence="1">
    <location>
        <begin position="818"/>
        <end position="827"/>
    </location>
</feature>
<keyword evidence="2" id="KW-1133">Transmembrane helix</keyword>
<feature type="compositionally biased region" description="Basic and acidic residues" evidence="1">
    <location>
        <begin position="954"/>
        <end position="969"/>
    </location>
</feature>
<reference evidence="4" key="1">
    <citation type="journal article" date="2014" name="Proc. Natl. Acad. Sci. U.S.A.">
        <title>Extensive sampling of basidiomycete genomes demonstrates inadequacy of the white-rot/brown-rot paradigm for wood decay fungi.</title>
        <authorList>
            <person name="Riley R."/>
            <person name="Salamov A.A."/>
            <person name="Brown D.W."/>
            <person name="Nagy L.G."/>
            <person name="Floudas D."/>
            <person name="Held B.W."/>
            <person name="Levasseur A."/>
            <person name="Lombard V."/>
            <person name="Morin E."/>
            <person name="Otillar R."/>
            <person name="Lindquist E.A."/>
            <person name="Sun H."/>
            <person name="LaButti K.M."/>
            <person name="Schmutz J."/>
            <person name="Jabbour D."/>
            <person name="Luo H."/>
            <person name="Baker S.E."/>
            <person name="Pisabarro A.G."/>
            <person name="Walton J.D."/>
            <person name="Blanchette R.A."/>
            <person name="Henrissat B."/>
            <person name="Martin F."/>
            <person name="Cullen D."/>
            <person name="Hibbett D.S."/>
            <person name="Grigoriev I.V."/>
        </authorList>
    </citation>
    <scope>NUCLEOTIDE SEQUENCE [LARGE SCALE GENOMIC DNA]</scope>
    <source>
        <strain evidence="4">MUCL 33604</strain>
    </source>
</reference>
<feature type="region of interest" description="Disordered" evidence="1">
    <location>
        <begin position="618"/>
        <end position="899"/>
    </location>
</feature>
<feature type="region of interest" description="Disordered" evidence="1">
    <location>
        <begin position="497"/>
        <end position="518"/>
    </location>
</feature>
<feature type="compositionally biased region" description="Low complexity" evidence="1">
    <location>
        <begin position="131"/>
        <end position="151"/>
    </location>
</feature>
<evidence type="ECO:0000256" key="1">
    <source>
        <dbReference type="SAM" id="MobiDB-lite"/>
    </source>
</evidence>
<dbReference type="STRING" id="933084.A0A067Q2X2"/>
<dbReference type="OrthoDB" id="3039272at2759"/>
<keyword evidence="4" id="KW-1185">Reference proteome</keyword>
<feature type="compositionally biased region" description="Polar residues" evidence="1">
    <location>
        <begin position="1"/>
        <end position="14"/>
    </location>
</feature>
<keyword evidence="2" id="KW-0472">Membrane</keyword>
<feature type="region of interest" description="Disordered" evidence="1">
    <location>
        <begin position="953"/>
        <end position="989"/>
    </location>
</feature>
<feature type="compositionally biased region" description="Low complexity" evidence="1">
    <location>
        <begin position="65"/>
        <end position="124"/>
    </location>
</feature>
<organism evidence="3 4">
    <name type="scientific">Jaapia argillacea MUCL 33604</name>
    <dbReference type="NCBI Taxonomy" id="933084"/>
    <lineage>
        <taxon>Eukaryota</taxon>
        <taxon>Fungi</taxon>
        <taxon>Dikarya</taxon>
        <taxon>Basidiomycota</taxon>
        <taxon>Agaricomycotina</taxon>
        <taxon>Agaricomycetes</taxon>
        <taxon>Agaricomycetidae</taxon>
        <taxon>Jaapiales</taxon>
        <taxon>Jaapiaceae</taxon>
        <taxon>Jaapia</taxon>
    </lineage>
</organism>
<feature type="region of interest" description="Disordered" evidence="1">
    <location>
        <begin position="416"/>
        <end position="437"/>
    </location>
</feature>
<feature type="compositionally biased region" description="Low complexity" evidence="1">
    <location>
        <begin position="158"/>
        <end position="262"/>
    </location>
</feature>
<name>A0A067Q2X2_9AGAM</name>
<keyword evidence="2" id="KW-0812">Transmembrane</keyword>
<feature type="region of interest" description="Disordered" evidence="1">
    <location>
        <begin position="1"/>
        <end position="262"/>
    </location>
</feature>
<dbReference type="EMBL" id="KL197714">
    <property type="protein sequence ID" value="KDQ60490.1"/>
    <property type="molecule type" value="Genomic_DNA"/>
</dbReference>
<evidence type="ECO:0000313" key="4">
    <source>
        <dbReference type="Proteomes" id="UP000027265"/>
    </source>
</evidence>
<sequence>MTTPAPTFVSSTTNSASSVIVSAGQSVSQSASITVPSSRSVSASSSSNSNSAMSSTPTSSPPASPTSSSSTQSFTPTTSPPASSSSPPASSSSPPVSSPSPLTSSSPPPTSSSSTHSSTPTTSQSPPPTSPTSSSSSTRASNSSSTSMSSPSLPPPSSTETSTSFTSSPISNSISGTTSSFSLSSTGSSSSVSSISSIPSSSGPSTSTDSQSVSAPPPSSGSAPGTTSGSSSSAESSITSFSDTPTATIRSAGTTTTSHSSVSFSSAREFSTTISSATAGYYTTTIDVTTWYTTTIPGGGMTTVMTVVPSGSLVPNSPNGASNRLSHHAGAIAGLVVGVTFAVGLLTAWAIFVWRGHKRRRLEATALEFGDGTSLARGPLDEDEDDHGPEMMGALPIPVSLGPGYGGYGGVANRMRGGDGEGAGVASGHDPPLPPLPPLPTEEEVAMGRNSSSALMSDGNGRGRHRRTSSGVGFGQVVEVMGGAGLGLGGAHESGVDYGISPPVSPTKTTGSGRRRSSISGLDPGYWLGGIAYGGNGSRPGSSAGAPVGAGVSYLPVAPASPGLVPSWHGHEAPESVSGHGHDAYATGLVSSEEHILIPSGGSGDELMPNVFARTSSSIGHAGPSSTGHGLVVVGRSGSSQERSSSSGHGHLSAAGGYASSSQSHGSRGAGPSGVLGGNIPPISFMYQSAAGPESGGNGSSSGGNVSGQSGSGSGSGANGTGTGSGGSSDAKGKGKGKAKDVEGASGERSGSASPTSTRGFLSKSVPWRRRGSKASASQLFSDEGVEGQHSGTRTTRSSYSNVTTFFEPPREFVTPALPKPTRPPASPLFSRVRRPKSPKLTSPPVSRGMHRPGHSNFAPHHSPTLQSLAREEGHLSPSSAEIEEWPRNNPLLTLPPLPSPAAEEESLLNLPHSILRVQGSSAASLRDEVDYARPISAGLVAHRMYSTLTFNTHDTREKNDSLDTHSLGEPEQTEFDDSVADTPHHHAD</sequence>